<comment type="caution">
    <text evidence="3">The sequence shown here is derived from an EMBL/GenBank/DDBJ whole genome shotgun (WGS) entry which is preliminary data.</text>
</comment>
<dbReference type="Pfam" id="PF00248">
    <property type="entry name" value="Aldo_ket_red"/>
    <property type="match status" value="1"/>
</dbReference>
<organism evidence="3 4">
    <name type="scientific">Mycena citricolor</name>
    <dbReference type="NCBI Taxonomy" id="2018698"/>
    <lineage>
        <taxon>Eukaryota</taxon>
        <taxon>Fungi</taxon>
        <taxon>Dikarya</taxon>
        <taxon>Basidiomycota</taxon>
        <taxon>Agaricomycotina</taxon>
        <taxon>Agaricomycetes</taxon>
        <taxon>Agaricomycetidae</taxon>
        <taxon>Agaricales</taxon>
        <taxon>Marasmiineae</taxon>
        <taxon>Mycenaceae</taxon>
        <taxon>Mycena</taxon>
    </lineage>
</organism>
<feature type="domain" description="NADP-dependent oxidoreductase" evidence="2">
    <location>
        <begin position="79"/>
        <end position="378"/>
    </location>
</feature>
<evidence type="ECO:0000256" key="1">
    <source>
        <dbReference type="ARBA" id="ARBA00023002"/>
    </source>
</evidence>
<proteinExistence type="predicted"/>
<evidence type="ECO:0000259" key="2">
    <source>
        <dbReference type="Pfam" id="PF00248"/>
    </source>
</evidence>
<dbReference type="PANTHER" id="PTHR43625">
    <property type="entry name" value="AFLATOXIN B1 ALDEHYDE REDUCTASE"/>
    <property type="match status" value="1"/>
</dbReference>
<name>A0AAD2HL09_9AGAR</name>
<accession>A0AAD2HL09</accession>
<dbReference type="Proteomes" id="UP001295794">
    <property type="component" value="Unassembled WGS sequence"/>
</dbReference>
<sequence length="406" mass="44152">MSGGLLTRSNDNTYALLSSRFNSESLVPAYVRTKRASSLCTASVGIRAHKSTSFYSSFPTARTMSNFPKRKIGGVEVSAIGFGAMGIGGIYGPAPPDSERFATLDAAYAAGCTMWDTADIYFDSEDLIAPDASTRPRFKRTGKRDEIFLASKFGFIGMSGDRVIDGSPEYVRTAVEKSLSRLGVDTIDLYYLHRADPTVPIEKTVGAMAELVKEGKVKHLGLSEVSANTLRRAHAVHPIAAVQVEYSPFTLDIEDPKIALLKTCRELGVTVVAYSPLGRGLLTGAYKSSADFPEGDFRLFIERYNEKNFPNILKIVDGLGKVGEKHQASSGQIALAWLLAQGEDIIPIPGTKKIKYLEENLAAIKIKLSDEETAAIRTLALEADAQQGERYPPDLAKVLFVETPEL</sequence>
<evidence type="ECO:0000313" key="3">
    <source>
        <dbReference type="EMBL" id="CAK5276725.1"/>
    </source>
</evidence>
<dbReference type="PANTHER" id="PTHR43625:SF40">
    <property type="entry name" value="ALDO-KETO REDUCTASE YAKC [NADP(+)]"/>
    <property type="match status" value="1"/>
</dbReference>
<dbReference type="EMBL" id="CAVNYO010000412">
    <property type="protein sequence ID" value="CAK5276725.1"/>
    <property type="molecule type" value="Genomic_DNA"/>
</dbReference>
<evidence type="ECO:0000313" key="4">
    <source>
        <dbReference type="Proteomes" id="UP001295794"/>
    </source>
</evidence>
<dbReference type="GO" id="GO:0016491">
    <property type="term" value="F:oxidoreductase activity"/>
    <property type="evidence" value="ECO:0007669"/>
    <property type="project" value="UniProtKB-KW"/>
</dbReference>
<gene>
    <name evidence="3" type="ORF">MYCIT1_LOCUS25222</name>
</gene>
<protein>
    <recommendedName>
        <fullName evidence="2">NADP-dependent oxidoreductase domain-containing protein</fullName>
    </recommendedName>
</protein>
<keyword evidence="1" id="KW-0560">Oxidoreductase</keyword>
<keyword evidence="4" id="KW-1185">Reference proteome</keyword>
<dbReference type="InterPro" id="IPR036812">
    <property type="entry name" value="NAD(P)_OxRdtase_dom_sf"/>
</dbReference>
<reference evidence="3" key="1">
    <citation type="submission" date="2023-11" db="EMBL/GenBank/DDBJ databases">
        <authorList>
            <person name="De Vega J J."/>
            <person name="De Vega J J."/>
        </authorList>
    </citation>
    <scope>NUCLEOTIDE SEQUENCE</scope>
</reference>
<dbReference type="GO" id="GO:0005737">
    <property type="term" value="C:cytoplasm"/>
    <property type="evidence" value="ECO:0007669"/>
    <property type="project" value="TreeGrafter"/>
</dbReference>
<dbReference type="Gene3D" id="3.20.20.100">
    <property type="entry name" value="NADP-dependent oxidoreductase domain"/>
    <property type="match status" value="1"/>
</dbReference>
<dbReference type="SUPFAM" id="SSF51430">
    <property type="entry name" value="NAD(P)-linked oxidoreductase"/>
    <property type="match status" value="1"/>
</dbReference>
<dbReference type="InterPro" id="IPR023210">
    <property type="entry name" value="NADP_OxRdtase_dom"/>
</dbReference>
<dbReference type="AlphaFoldDB" id="A0AAD2HL09"/>
<dbReference type="InterPro" id="IPR050791">
    <property type="entry name" value="Aldo-Keto_reductase"/>
</dbReference>